<reference evidence="6" key="1">
    <citation type="journal article" date="2019" name="Int. J. Syst. Evol. Microbiol.">
        <title>The Global Catalogue of Microorganisms (GCM) 10K type strain sequencing project: providing services to taxonomists for standard genome sequencing and annotation.</title>
        <authorList>
            <consortium name="The Broad Institute Genomics Platform"/>
            <consortium name="The Broad Institute Genome Sequencing Center for Infectious Disease"/>
            <person name="Wu L."/>
            <person name="Ma J."/>
        </authorList>
    </citation>
    <scope>NUCLEOTIDE SEQUENCE [LARGE SCALE GENOMIC DNA]</scope>
    <source>
        <strain evidence="6">JCM 17986</strain>
    </source>
</reference>
<dbReference type="NCBIfam" id="TIGR00621">
    <property type="entry name" value="ssb"/>
    <property type="match status" value="1"/>
</dbReference>
<comment type="caution">
    <text evidence="2">Lacks conserved residue(s) required for the propagation of feature annotation.</text>
</comment>
<gene>
    <name evidence="5" type="ORF">GCM10023205_61560</name>
</gene>
<dbReference type="InterPro" id="IPR000424">
    <property type="entry name" value="Primosome_PriB/ssb"/>
</dbReference>
<protein>
    <recommendedName>
        <fullName evidence="2 3">Single-stranded DNA-binding protein</fullName>
        <shortName evidence="2">SSB</shortName>
    </recommendedName>
</protein>
<sequence>MGTNSTHITVTGNLTRDPDAGFTASGAFFARFSIAVTPRKFDQQSNQWSDGETTFWDTTAWRALGEHVAESLHKGDRVIATGTVRTHRWKDETSGEVRSRVVLELEDIGPSLTWATATLTKANRSNGTPRNSSTSDDPWANGPGDGWAPAKTGAAEDNPPF</sequence>
<comment type="subunit">
    <text evidence="2">Homotetramer.</text>
</comment>
<organism evidence="5 6">
    <name type="scientific">Yinghuangia aomiensis</name>
    <dbReference type="NCBI Taxonomy" id="676205"/>
    <lineage>
        <taxon>Bacteria</taxon>
        <taxon>Bacillati</taxon>
        <taxon>Actinomycetota</taxon>
        <taxon>Actinomycetes</taxon>
        <taxon>Kitasatosporales</taxon>
        <taxon>Streptomycetaceae</taxon>
        <taxon>Yinghuangia</taxon>
    </lineage>
</organism>
<accession>A0ABP9HZJ2</accession>
<evidence type="ECO:0000256" key="3">
    <source>
        <dbReference type="PIRNR" id="PIRNR002070"/>
    </source>
</evidence>
<dbReference type="InterPro" id="IPR011344">
    <property type="entry name" value="ssDNA-bd"/>
</dbReference>
<proteinExistence type="inferred from homology"/>
<dbReference type="CDD" id="cd04496">
    <property type="entry name" value="SSB_OBF"/>
    <property type="match status" value="1"/>
</dbReference>
<evidence type="ECO:0000256" key="2">
    <source>
        <dbReference type="HAMAP-Rule" id="MF_00984"/>
    </source>
</evidence>
<feature type="region of interest" description="Disordered" evidence="4">
    <location>
        <begin position="119"/>
        <end position="161"/>
    </location>
</feature>
<keyword evidence="1 2" id="KW-0238">DNA-binding</keyword>
<dbReference type="PANTHER" id="PTHR10302">
    <property type="entry name" value="SINGLE-STRANDED DNA-BINDING PROTEIN"/>
    <property type="match status" value="1"/>
</dbReference>
<dbReference type="Pfam" id="PF00436">
    <property type="entry name" value="SSB"/>
    <property type="match status" value="1"/>
</dbReference>
<dbReference type="SUPFAM" id="SSF50249">
    <property type="entry name" value="Nucleic acid-binding proteins"/>
    <property type="match status" value="1"/>
</dbReference>
<dbReference type="InterPro" id="IPR012340">
    <property type="entry name" value="NA-bd_OB-fold"/>
</dbReference>
<evidence type="ECO:0000313" key="5">
    <source>
        <dbReference type="EMBL" id="GAA4983404.1"/>
    </source>
</evidence>
<dbReference type="GO" id="GO:0003677">
    <property type="term" value="F:DNA binding"/>
    <property type="evidence" value="ECO:0007669"/>
    <property type="project" value="UniProtKB-KW"/>
</dbReference>
<evidence type="ECO:0000256" key="1">
    <source>
        <dbReference type="ARBA" id="ARBA00023125"/>
    </source>
</evidence>
<dbReference type="Gene3D" id="2.40.50.140">
    <property type="entry name" value="Nucleic acid-binding proteins"/>
    <property type="match status" value="1"/>
</dbReference>
<evidence type="ECO:0000256" key="4">
    <source>
        <dbReference type="SAM" id="MobiDB-lite"/>
    </source>
</evidence>
<dbReference type="EMBL" id="BAABHS010000026">
    <property type="protein sequence ID" value="GAA4983404.1"/>
    <property type="molecule type" value="Genomic_DNA"/>
</dbReference>
<evidence type="ECO:0000313" key="6">
    <source>
        <dbReference type="Proteomes" id="UP001500466"/>
    </source>
</evidence>
<dbReference type="RefSeq" id="WP_345679007.1">
    <property type="nucleotide sequence ID" value="NZ_BAABHS010000026.1"/>
</dbReference>
<comment type="caution">
    <text evidence="5">The sequence shown here is derived from an EMBL/GenBank/DDBJ whole genome shotgun (WGS) entry which is preliminary data.</text>
</comment>
<dbReference type="PIRSF" id="PIRSF002070">
    <property type="entry name" value="SSB"/>
    <property type="match status" value="1"/>
</dbReference>
<dbReference type="PROSITE" id="PS50935">
    <property type="entry name" value="SSB"/>
    <property type="match status" value="1"/>
</dbReference>
<dbReference type="PANTHER" id="PTHR10302:SF27">
    <property type="entry name" value="SINGLE-STRANDED DNA-BINDING PROTEIN"/>
    <property type="match status" value="1"/>
</dbReference>
<dbReference type="Proteomes" id="UP001500466">
    <property type="component" value="Unassembled WGS sequence"/>
</dbReference>
<name>A0ABP9HZJ2_9ACTN</name>
<keyword evidence="6" id="KW-1185">Reference proteome</keyword>
<feature type="compositionally biased region" description="Polar residues" evidence="4">
    <location>
        <begin position="119"/>
        <end position="136"/>
    </location>
</feature>
<dbReference type="HAMAP" id="MF_00984">
    <property type="entry name" value="SSB"/>
    <property type="match status" value="1"/>
</dbReference>